<dbReference type="RefSeq" id="WP_053550939.1">
    <property type="nucleotide sequence ID" value="NZ_CP010802.1"/>
</dbReference>
<evidence type="ECO:0000256" key="1">
    <source>
        <dbReference type="PIRSR" id="PIRSR605502-1"/>
    </source>
</evidence>
<keyword evidence="1" id="KW-0460">Magnesium</keyword>
<sequence length="254" mass="27526">MLGALAGDIIGSRFEWANHKSKDFDLFTEESRFTDDTVHSVALAESLLDGRPYGELLRTYHRLYPDAGYGGRFDAWARGGDNRPYGSYGNGSAMRVSPVAWFYDDLEAVLEGARRSAVVTHDHPEGIKGAQAVAAGIFLGRSGAGKQGIRTFVEERFGYDLSASLDSIRPGYTFDATCQGSVPEAFIAFFEGEDFEDTLRNAVSLGGDSDTLACIAGSLAEGFYGAVPEAIAGEVWGRLDKRLAAVVRRFLRAL</sequence>
<evidence type="ECO:0000313" key="3">
    <source>
        <dbReference type="Proteomes" id="UP000057158"/>
    </source>
</evidence>
<dbReference type="OrthoDB" id="9798107at2"/>
<protein>
    <submittedName>
        <fullName evidence="2">ADP-ribosylglycohydrolase</fullName>
    </submittedName>
</protein>
<feature type="binding site" evidence="1">
    <location>
        <position position="34"/>
    </location>
    <ligand>
        <name>Mg(2+)</name>
        <dbReference type="ChEBI" id="CHEBI:18420"/>
        <label>1</label>
    </ligand>
</feature>
<dbReference type="GO" id="GO:0016787">
    <property type="term" value="F:hydrolase activity"/>
    <property type="evidence" value="ECO:0007669"/>
    <property type="project" value="UniProtKB-KW"/>
</dbReference>
<dbReference type="EMBL" id="CP010802">
    <property type="protein sequence ID" value="ALC16887.1"/>
    <property type="molecule type" value="Genomic_DNA"/>
</dbReference>
<evidence type="ECO:0000313" key="2">
    <source>
        <dbReference type="EMBL" id="ALC16887.1"/>
    </source>
</evidence>
<dbReference type="InterPro" id="IPR005502">
    <property type="entry name" value="Ribosyl_crysJ1"/>
</dbReference>
<dbReference type="Proteomes" id="UP000057158">
    <property type="component" value="Chromosome"/>
</dbReference>
<organism evidence="2 3">
    <name type="scientific">Desulfuromonas soudanensis</name>
    <dbReference type="NCBI Taxonomy" id="1603606"/>
    <lineage>
        <taxon>Bacteria</taxon>
        <taxon>Pseudomonadati</taxon>
        <taxon>Thermodesulfobacteriota</taxon>
        <taxon>Desulfuromonadia</taxon>
        <taxon>Desulfuromonadales</taxon>
        <taxon>Desulfuromonadaceae</taxon>
        <taxon>Desulfuromonas</taxon>
    </lineage>
</organism>
<dbReference type="Gene3D" id="1.10.4080.10">
    <property type="entry name" value="ADP-ribosylation/Crystallin J1"/>
    <property type="match status" value="1"/>
</dbReference>
<accession>A0A0M4DI94</accession>
<dbReference type="PANTHER" id="PTHR16222">
    <property type="entry name" value="ADP-RIBOSYLGLYCOHYDROLASE"/>
    <property type="match status" value="1"/>
</dbReference>
<keyword evidence="2" id="KW-0378">Hydrolase</keyword>
<dbReference type="InterPro" id="IPR050792">
    <property type="entry name" value="ADP-ribosylglycohydrolase"/>
</dbReference>
<feature type="binding site" evidence="1">
    <location>
        <position position="208"/>
    </location>
    <ligand>
        <name>Mg(2+)</name>
        <dbReference type="ChEBI" id="CHEBI:18420"/>
        <label>1</label>
    </ligand>
</feature>
<feature type="binding site" evidence="1">
    <location>
        <position position="36"/>
    </location>
    <ligand>
        <name>Mg(2+)</name>
        <dbReference type="ChEBI" id="CHEBI:18420"/>
        <label>1</label>
    </ligand>
</feature>
<feature type="binding site" evidence="1">
    <location>
        <position position="35"/>
    </location>
    <ligand>
        <name>Mg(2+)</name>
        <dbReference type="ChEBI" id="CHEBI:18420"/>
        <label>1</label>
    </ligand>
</feature>
<proteinExistence type="predicted"/>
<dbReference type="SUPFAM" id="SSF101478">
    <property type="entry name" value="ADP-ribosylglycohydrolase"/>
    <property type="match status" value="1"/>
</dbReference>
<dbReference type="AlphaFoldDB" id="A0A0M4DI94"/>
<feature type="binding site" evidence="1">
    <location>
        <position position="210"/>
    </location>
    <ligand>
        <name>Mg(2+)</name>
        <dbReference type="ChEBI" id="CHEBI:18420"/>
        <label>1</label>
    </ligand>
</feature>
<dbReference type="GO" id="GO:0046872">
    <property type="term" value="F:metal ion binding"/>
    <property type="evidence" value="ECO:0007669"/>
    <property type="project" value="UniProtKB-KW"/>
</dbReference>
<dbReference type="PANTHER" id="PTHR16222:SF12">
    <property type="entry name" value="ADP-RIBOSYLGLYCOHYDROLASE-RELATED"/>
    <property type="match status" value="1"/>
</dbReference>
<dbReference type="STRING" id="1603606.DSOUD_2120"/>
<keyword evidence="1" id="KW-0479">Metal-binding</keyword>
<keyword evidence="3" id="KW-1185">Reference proteome</keyword>
<dbReference type="PATRIC" id="fig|1603606.3.peg.2291"/>
<comment type="cofactor">
    <cofactor evidence="1">
        <name>Mg(2+)</name>
        <dbReference type="ChEBI" id="CHEBI:18420"/>
    </cofactor>
    <text evidence="1">Binds 2 magnesium ions per subunit.</text>
</comment>
<dbReference type="Pfam" id="PF03747">
    <property type="entry name" value="ADP_ribosyl_GH"/>
    <property type="match status" value="1"/>
</dbReference>
<dbReference type="KEGG" id="des:DSOUD_2120"/>
<feature type="binding site" evidence="1">
    <location>
        <position position="211"/>
    </location>
    <ligand>
        <name>Mg(2+)</name>
        <dbReference type="ChEBI" id="CHEBI:18420"/>
        <label>1</label>
    </ligand>
</feature>
<dbReference type="InterPro" id="IPR036705">
    <property type="entry name" value="Ribosyl_crysJ1_sf"/>
</dbReference>
<gene>
    <name evidence="2" type="ORF">DSOUD_2120</name>
</gene>
<reference evidence="2 3" key="1">
    <citation type="submission" date="2015-07" db="EMBL/GenBank/DDBJ databases">
        <title>Isolation and Genomic Characterization of a Novel Halophilic Metal-Reducing Deltaproteobacterium from the Deep Subsurface.</title>
        <authorList>
            <person name="Badalamenti J.P."/>
            <person name="Summers Z.M."/>
            <person name="Gralnick J.A."/>
            <person name="Bond D.R."/>
        </authorList>
    </citation>
    <scope>NUCLEOTIDE SEQUENCE [LARGE SCALE GENOMIC DNA]</scope>
    <source>
        <strain evidence="2 3">WTL</strain>
    </source>
</reference>
<name>A0A0M4DI94_9BACT</name>